<proteinExistence type="predicted"/>
<reference evidence="2" key="2">
    <citation type="journal article" date="2017" name="Nat. Plants">
        <title>The Aegilops tauschii genome reveals multiple impacts of transposons.</title>
        <authorList>
            <person name="Zhao G."/>
            <person name="Zou C."/>
            <person name="Li K."/>
            <person name="Wang K."/>
            <person name="Li T."/>
            <person name="Gao L."/>
            <person name="Zhang X."/>
            <person name="Wang H."/>
            <person name="Yang Z."/>
            <person name="Liu X."/>
            <person name="Jiang W."/>
            <person name="Mao L."/>
            <person name="Kong X."/>
            <person name="Jiao Y."/>
            <person name="Jia J."/>
        </authorList>
    </citation>
    <scope>NUCLEOTIDE SEQUENCE [LARGE SCALE GENOMIC DNA]</scope>
    <source>
        <strain evidence="2">cv. AL8/78</strain>
    </source>
</reference>
<protein>
    <submittedName>
        <fullName evidence="1">Uncharacterized protein</fullName>
    </submittedName>
</protein>
<dbReference type="EnsemblPlants" id="AET2Gv20720600.14">
    <property type="protein sequence ID" value="AET2Gv20720600.14"/>
    <property type="gene ID" value="AET2Gv20720600"/>
</dbReference>
<dbReference type="Gramene" id="AET2Gv20720600.14">
    <property type="protein sequence ID" value="AET2Gv20720600.14"/>
    <property type="gene ID" value="AET2Gv20720600"/>
</dbReference>
<accession>A0A453C393</accession>
<evidence type="ECO:0000313" key="1">
    <source>
        <dbReference type="EnsemblPlants" id="AET2Gv20720600.14"/>
    </source>
</evidence>
<reference evidence="1" key="4">
    <citation type="submission" date="2019-03" db="UniProtKB">
        <authorList>
            <consortium name="EnsemblPlants"/>
        </authorList>
    </citation>
    <scope>IDENTIFICATION</scope>
</reference>
<dbReference type="AlphaFoldDB" id="A0A453C393"/>
<evidence type="ECO:0000313" key="2">
    <source>
        <dbReference type="Proteomes" id="UP000015105"/>
    </source>
</evidence>
<sequence>MAAVVSWYGPLIDLSAAAGHVGGFVQLLASVRRVLPHQEQNAATGRTYHRVILEVGDDTRSSFSVSLWSNTTSSTIIAGDVLLLQNIKIVEFRNGLEGRAAQMSAVQILMNSKDLVQSEVLGIDEFIINCKVGNATRSKLRRVSEWIVHTKRTHAENHQQVISKNWKERMKNDSADFFSISELLPQSKPCNLNISASISKIVLMGSLGPETKGQLSVIEKHTLNGHNDIIYKPFMMYVQDQTGQVPVLVKNKVAEALFSNINADDVSECYKSRHCMLVDTCESGQSSISGMLDGTGKTGTAKRKRTKRKLDFHLIWLIVMKCLLNQGKNSPFCIQISVNPGKNVEDGRFELVSLTMPIP</sequence>
<name>A0A453C393_AEGTS</name>
<keyword evidence="2" id="KW-1185">Reference proteome</keyword>
<reference evidence="1" key="3">
    <citation type="journal article" date="2017" name="Nature">
        <title>Genome sequence of the progenitor of the wheat D genome Aegilops tauschii.</title>
        <authorList>
            <person name="Luo M.C."/>
            <person name="Gu Y.Q."/>
            <person name="Puiu D."/>
            <person name="Wang H."/>
            <person name="Twardziok S.O."/>
            <person name="Deal K.R."/>
            <person name="Huo N."/>
            <person name="Zhu T."/>
            <person name="Wang L."/>
            <person name="Wang Y."/>
            <person name="McGuire P.E."/>
            <person name="Liu S."/>
            <person name="Long H."/>
            <person name="Ramasamy R.K."/>
            <person name="Rodriguez J.C."/>
            <person name="Van S.L."/>
            <person name="Yuan L."/>
            <person name="Wang Z."/>
            <person name="Xia Z."/>
            <person name="Xiao L."/>
            <person name="Anderson O.D."/>
            <person name="Ouyang S."/>
            <person name="Liang Y."/>
            <person name="Zimin A.V."/>
            <person name="Pertea G."/>
            <person name="Qi P."/>
            <person name="Bennetzen J.L."/>
            <person name="Dai X."/>
            <person name="Dawson M.W."/>
            <person name="Muller H.G."/>
            <person name="Kugler K."/>
            <person name="Rivarola-Duarte L."/>
            <person name="Spannagl M."/>
            <person name="Mayer K.F.X."/>
            <person name="Lu F.H."/>
            <person name="Bevan M.W."/>
            <person name="Leroy P."/>
            <person name="Li P."/>
            <person name="You F.M."/>
            <person name="Sun Q."/>
            <person name="Liu Z."/>
            <person name="Lyons E."/>
            <person name="Wicker T."/>
            <person name="Salzberg S.L."/>
            <person name="Devos K.M."/>
            <person name="Dvorak J."/>
        </authorList>
    </citation>
    <scope>NUCLEOTIDE SEQUENCE [LARGE SCALE GENOMIC DNA]</scope>
    <source>
        <strain evidence="1">cv. AL8/78</strain>
    </source>
</reference>
<dbReference type="PANTHER" id="PTHR38542">
    <property type="entry name" value="OS04G0450500 PROTEIN"/>
    <property type="match status" value="1"/>
</dbReference>
<organism evidence="1 2">
    <name type="scientific">Aegilops tauschii subsp. strangulata</name>
    <name type="common">Goatgrass</name>
    <dbReference type="NCBI Taxonomy" id="200361"/>
    <lineage>
        <taxon>Eukaryota</taxon>
        <taxon>Viridiplantae</taxon>
        <taxon>Streptophyta</taxon>
        <taxon>Embryophyta</taxon>
        <taxon>Tracheophyta</taxon>
        <taxon>Spermatophyta</taxon>
        <taxon>Magnoliopsida</taxon>
        <taxon>Liliopsida</taxon>
        <taxon>Poales</taxon>
        <taxon>Poaceae</taxon>
        <taxon>BOP clade</taxon>
        <taxon>Pooideae</taxon>
        <taxon>Triticodae</taxon>
        <taxon>Triticeae</taxon>
        <taxon>Triticinae</taxon>
        <taxon>Aegilops</taxon>
    </lineage>
</organism>
<reference evidence="2" key="1">
    <citation type="journal article" date="2014" name="Science">
        <title>Ancient hybridizations among the ancestral genomes of bread wheat.</title>
        <authorList>
            <consortium name="International Wheat Genome Sequencing Consortium,"/>
            <person name="Marcussen T."/>
            <person name="Sandve S.R."/>
            <person name="Heier L."/>
            <person name="Spannagl M."/>
            <person name="Pfeifer M."/>
            <person name="Jakobsen K.S."/>
            <person name="Wulff B.B."/>
            <person name="Steuernagel B."/>
            <person name="Mayer K.F."/>
            <person name="Olsen O.A."/>
        </authorList>
    </citation>
    <scope>NUCLEOTIDE SEQUENCE [LARGE SCALE GENOMIC DNA]</scope>
    <source>
        <strain evidence="2">cv. AL8/78</strain>
    </source>
</reference>
<dbReference type="PANTHER" id="PTHR38542:SF2">
    <property type="entry name" value="REPLICATION FACTOR A C-TERMINAL DOMAIN-CONTAINING PROTEIN"/>
    <property type="match status" value="1"/>
</dbReference>
<dbReference type="InterPro" id="IPR012340">
    <property type="entry name" value="NA-bd_OB-fold"/>
</dbReference>
<dbReference type="Proteomes" id="UP000015105">
    <property type="component" value="Chromosome 2D"/>
</dbReference>
<reference evidence="1" key="5">
    <citation type="journal article" date="2021" name="G3 (Bethesda)">
        <title>Aegilops tauschii genome assembly Aet v5.0 features greater sequence contiguity and improved annotation.</title>
        <authorList>
            <person name="Wang L."/>
            <person name="Zhu T."/>
            <person name="Rodriguez J.C."/>
            <person name="Deal K.R."/>
            <person name="Dubcovsky J."/>
            <person name="McGuire P.E."/>
            <person name="Lux T."/>
            <person name="Spannagl M."/>
            <person name="Mayer K.F.X."/>
            <person name="Baldrich P."/>
            <person name="Meyers B.C."/>
            <person name="Huo N."/>
            <person name="Gu Y.Q."/>
            <person name="Zhou H."/>
            <person name="Devos K.M."/>
            <person name="Bennetzen J.L."/>
            <person name="Unver T."/>
            <person name="Budak H."/>
            <person name="Gulick P.J."/>
            <person name="Galiba G."/>
            <person name="Kalapos B."/>
            <person name="Nelson D.R."/>
            <person name="Li P."/>
            <person name="You F.M."/>
            <person name="Luo M.C."/>
            <person name="Dvorak J."/>
        </authorList>
    </citation>
    <scope>NUCLEOTIDE SEQUENCE [LARGE SCALE GENOMIC DNA]</scope>
    <source>
        <strain evidence="1">cv. AL8/78</strain>
    </source>
</reference>
<dbReference type="Gene3D" id="2.40.50.140">
    <property type="entry name" value="Nucleic acid-binding proteins"/>
    <property type="match status" value="1"/>
</dbReference>